<evidence type="ECO:0000313" key="3">
    <source>
        <dbReference type="Proteomes" id="UP001467669"/>
    </source>
</evidence>
<dbReference type="InterPro" id="IPR005303">
    <property type="entry name" value="MOCOS_middle"/>
</dbReference>
<comment type="caution">
    <text evidence="2">The sequence shown here is derived from an EMBL/GenBank/DDBJ whole genome shotgun (WGS) entry which is preliminary data.</text>
</comment>
<feature type="domain" description="MOSC" evidence="1">
    <location>
        <begin position="116"/>
        <end position="266"/>
    </location>
</feature>
<accession>A0ABU9MAV6</accession>
<dbReference type="Pfam" id="PF03476">
    <property type="entry name" value="MOSC_N"/>
    <property type="match status" value="1"/>
</dbReference>
<dbReference type="RefSeq" id="WP_342406680.1">
    <property type="nucleotide sequence ID" value="NZ_JBCFXD010000006.1"/>
</dbReference>
<evidence type="ECO:0000313" key="2">
    <source>
        <dbReference type="EMBL" id="MEL7559519.1"/>
    </source>
</evidence>
<keyword evidence="3" id="KW-1185">Reference proteome</keyword>
<dbReference type="InterPro" id="IPR011037">
    <property type="entry name" value="Pyrv_Knase-like_insert_dom_sf"/>
</dbReference>
<protein>
    <submittedName>
        <fullName evidence="2">MOSC N-terminal beta barrel domain-containing protein</fullName>
    </submittedName>
</protein>
<dbReference type="Proteomes" id="UP001467669">
    <property type="component" value="Unassembled WGS sequence"/>
</dbReference>
<dbReference type="Pfam" id="PF03473">
    <property type="entry name" value="MOSC"/>
    <property type="match status" value="1"/>
</dbReference>
<reference evidence="2 3" key="1">
    <citation type="submission" date="2024-04" db="EMBL/GenBank/DDBJ databases">
        <title>Draft Genome Sequence of Isolates Cultured from Underwater Hawaii Seamounts in the North Pacific Ocean.</title>
        <authorList>
            <person name="Sharma I."/>
            <person name="Darden B."/>
            <person name="Creggett J."/>
            <person name="Taylor S."/>
            <person name="Grant M.P."/>
            <person name="Scott J."/>
            <person name="Attles S."/>
            <person name="Walker S."/>
            <person name="Johnson G."/>
            <person name="St. Cloud C."/>
        </authorList>
    </citation>
    <scope>NUCLEOTIDE SEQUENCE [LARGE SCALE GENOMIC DNA]</scope>
    <source>
        <strain evidence="2 3">03GJ23</strain>
    </source>
</reference>
<dbReference type="InterPro" id="IPR005302">
    <property type="entry name" value="MoCF_Sase_C"/>
</dbReference>
<dbReference type="PANTHER" id="PTHR14237">
    <property type="entry name" value="MOLYBDOPTERIN COFACTOR SULFURASE MOSC"/>
    <property type="match status" value="1"/>
</dbReference>
<organism evidence="2 3">
    <name type="scientific">Stutzerimonas chloritidismutans</name>
    <name type="common">Pseudomonas chloritidismutans</name>
    <dbReference type="NCBI Taxonomy" id="203192"/>
    <lineage>
        <taxon>Bacteria</taxon>
        <taxon>Pseudomonadati</taxon>
        <taxon>Pseudomonadota</taxon>
        <taxon>Gammaproteobacteria</taxon>
        <taxon>Pseudomonadales</taxon>
        <taxon>Pseudomonadaceae</taxon>
        <taxon>Stutzerimonas</taxon>
    </lineage>
</organism>
<dbReference type="PROSITE" id="PS51340">
    <property type="entry name" value="MOSC"/>
    <property type="match status" value="1"/>
</dbReference>
<dbReference type="SUPFAM" id="SSF141673">
    <property type="entry name" value="MOSC N-terminal domain-like"/>
    <property type="match status" value="1"/>
</dbReference>
<dbReference type="EMBL" id="JBCFXD010000006">
    <property type="protein sequence ID" value="MEL7559519.1"/>
    <property type="molecule type" value="Genomic_DNA"/>
</dbReference>
<name>A0ABU9MAV6_STUCH</name>
<evidence type="ECO:0000259" key="1">
    <source>
        <dbReference type="PROSITE" id="PS51340"/>
    </source>
</evidence>
<proteinExistence type="predicted"/>
<sequence length="274" mass="30277">MHLASLYRFPLKSGSAELLEHARCDELGLCGDRRWMVVDAASGKFLTQRMLPRMALLDARWQGDAALLLTGPGMDALRVAVPEQGAVERGVLIWRESVRVPDAGDAAAGWLTRMLGRPCRLVHLPTSRGIQVDQDYARPGERTAFSDGFPFLLIGQRSLDDLSARVGQLLDARRFRPNLVIAGAAPYAEDGWRRIRIGDLTFRVVKPCSRCIIPTIDPLSGERNPDREPLATLMSYRKGEGGVFFGQNLIAEGTGLLQVGMPVEVLEQAYPEQR</sequence>
<dbReference type="PANTHER" id="PTHR14237:SF19">
    <property type="entry name" value="MITOCHONDRIAL AMIDOXIME REDUCING COMPONENT 1"/>
    <property type="match status" value="1"/>
</dbReference>
<gene>
    <name evidence="2" type="ORF">AAGW23_11830</name>
</gene>
<dbReference type="SUPFAM" id="SSF50800">
    <property type="entry name" value="PK beta-barrel domain-like"/>
    <property type="match status" value="1"/>
</dbReference>